<name>A0AAW1JEB3_POPJA</name>
<dbReference type="EMBL" id="JASPKY010000413">
    <property type="protein sequence ID" value="KAK9701505.1"/>
    <property type="molecule type" value="Genomic_DNA"/>
</dbReference>
<feature type="region of interest" description="Disordered" evidence="2">
    <location>
        <begin position="71"/>
        <end position="92"/>
    </location>
</feature>
<evidence type="ECO:0000313" key="4">
    <source>
        <dbReference type="Proteomes" id="UP001458880"/>
    </source>
</evidence>
<sequence>MAVLSGRVGESHTKQERPPPRGRDGNEVQVRYDHSISGSSFYRPKGIPTHIGERKYERAPSVPDCRTLQMTPPVGAGCTRSQEAGPDGTSYERSNYERATLLHKDSPTWPQNIEDAEMGAPGRNHCRTSFRGPYMAPEHRGCRNGCPRTESLSHVLQGCPLTHHERIKRHNELVAKVAKHARKKGWTTEVEPYVYHQDGQLYKPDLAIHQPDNTLVICDVQMAEYKLRSKLGGNVLDEELIADRIVEKLMNSEDIIAKITNKICEKLIPKINDKLNNIVKDVNLLHAKLEEANMKIEQLEQYSIVKDVNLLHAKLEEANMKIEQLEQYSMINSITS</sequence>
<organism evidence="3 4">
    <name type="scientific">Popillia japonica</name>
    <name type="common">Japanese beetle</name>
    <dbReference type="NCBI Taxonomy" id="7064"/>
    <lineage>
        <taxon>Eukaryota</taxon>
        <taxon>Metazoa</taxon>
        <taxon>Ecdysozoa</taxon>
        <taxon>Arthropoda</taxon>
        <taxon>Hexapoda</taxon>
        <taxon>Insecta</taxon>
        <taxon>Pterygota</taxon>
        <taxon>Neoptera</taxon>
        <taxon>Endopterygota</taxon>
        <taxon>Coleoptera</taxon>
        <taxon>Polyphaga</taxon>
        <taxon>Scarabaeiformia</taxon>
        <taxon>Scarabaeidae</taxon>
        <taxon>Rutelinae</taxon>
        <taxon>Popillia</taxon>
    </lineage>
</organism>
<feature type="compositionally biased region" description="Basic and acidic residues" evidence="2">
    <location>
        <begin position="9"/>
        <end position="27"/>
    </location>
</feature>
<protein>
    <recommendedName>
        <fullName evidence="5">Reverse transcriptase</fullName>
    </recommendedName>
</protein>
<evidence type="ECO:0000256" key="1">
    <source>
        <dbReference type="SAM" id="Coils"/>
    </source>
</evidence>
<accession>A0AAW1JEB3</accession>
<dbReference type="AlphaFoldDB" id="A0AAW1JEB3"/>
<reference evidence="3 4" key="1">
    <citation type="journal article" date="2024" name="BMC Genomics">
        <title>De novo assembly and annotation of Popillia japonica's genome with initial clues to its potential as an invasive pest.</title>
        <authorList>
            <person name="Cucini C."/>
            <person name="Boschi S."/>
            <person name="Funari R."/>
            <person name="Cardaioli E."/>
            <person name="Iannotti N."/>
            <person name="Marturano G."/>
            <person name="Paoli F."/>
            <person name="Bruttini M."/>
            <person name="Carapelli A."/>
            <person name="Frati F."/>
            <person name="Nardi F."/>
        </authorList>
    </citation>
    <scope>NUCLEOTIDE SEQUENCE [LARGE SCALE GENOMIC DNA]</scope>
    <source>
        <strain evidence="3">DMR45628</strain>
    </source>
</reference>
<keyword evidence="4" id="KW-1185">Reference proteome</keyword>
<gene>
    <name evidence="3" type="ORF">QE152_g30588</name>
</gene>
<feature type="region of interest" description="Disordered" evidence="2">
    <location>
        <begin position="1"/>
        <end position="27"/>
    </location>
</feature>
<evidence type="ECO:0008006" key="5">
    <source>
        <dbReference type="Google" id="ProtNLM"/>
    </source>
</evidence>
<evidence type="ECO:0000313" key="3">
    <source>
        <dbReference type="EMBL" id="KAK9701505.1"/>
    </source>
</evidence>
<dbReference type="Proteomes" id="UP001458880">
    <property type="component" value="Unassembled WGS sequence"/>
</dbReference>
<comment type="caution">
    <text evidence="3">The sequence shown here is derived from an EMBL/GenBank/DDBJ whole genome shotgun (WGS) entry which is preliminary data.</text>
</comment>
<evidence type="ECO:0000256" key="2">
    <source>
        <dbReference type="SAM" id="MobiDB-lite"/>
    </source>
</evidence>
<keyword evidence="1" id="KW-0175">Coiled coil</keyword>
<proteinExistence type="predicted"/>
<feature type="coiled-coil region" evidence="1">
    <location>
        <begin position="272"/>
        <end position="328"/>
    </location>
</feature>